<dbReference type="CDD" id="cd17321">
    <property type="entry name" value="MFS_MMR_MDR_like"/>
    <property type="match status" value="1"/>
</dbReference>
<dbReference type="PANTHER" id="PTHR42718">
    <property type="entry name" value="MAJOR FACILITATOR SUPERFAMILY MULTIDRUG TRANSPORTER MFSC"/>
    <property type="match status" value="1"/>
</dbReference>
<keyword evidence="2" id="KW-0813">Transport</keyword>
<dbReference type="Gene3D" id="1.20.1720.10">
    <property type="entry name" value="Multidrug resistance protein D"/>
    <property type="match status" value="1"/>
</dbReference>
<dbReference type="PROSITE" id="PS50850">
    <property type="entry name" value="MFS"/>
    <property type="match status" value="1"/>
</dbReference>
<organism evidence="9 10">
    <name type="scientific">Labedaea rhizosphaerae</name>
    <dbReference type="NCBI Taxonomy" id="598644"/>
    <lineage>
        <taxon>Bacteria</taxon>
        <taxon>Bacillati</taxon>
        <taxon>Actinomycetota</taxon>
        <taxon>Actinomycetes</taxon>
        <taxon>Pseudonocardiales</taxon>
        <taxon>Pseudonocardiaceae</taxon>
        <taxon>Labedaea</taxon>
    </lineage>
</organism>
<dbReference type="Pfam" id="PF07690">
    <property type="entry name" value="MFS_1"/>
    <property type="match status" value="1"/>
</dbReference>
<reference evidence="9 10" key="1">
    <citation type="submission" date="2019-03" db="EMBL/GenBank/DDBJ databases">
        <title>Genomic Encyclopedia of Type Strains, Phase IV (KMG-IV): sequencing the most valuable type-strain genomes for metagenomic binning, comparative biology and taxonomic classification.</title>
        <authorList>
            <person name="Goeker M."/>
        </authorList>
    </citation>
    <scope>NUCLEOTIDE SEQUENCE [LARGE SCALE GENOMIC DNA]</scope>
    <source>
        <strain evidence="9 10">DSM 45361</strain>
    </source>
</reference>
<feature type="transmembrane region" description="Helical" evidence="7">
    <location>
        <begin position="273"/>
        <end position="297"/>
    </location>
</feature>
<feature type="transmembrane region" description="Helical" evidence="7">
    <location>
        <begin position="53"/>
        <end position="73"/>
    </location>
</feature>
<feature type="transmembrane region" description="Helical" evidence="7">
    <location>
        <begin position="444"/>
        <end position="465"/>
    </location>
</feature>
<feature type="transmembrane region" description="Helical" evidence="7">
    <location>
        <begin position="114"/>
        <end position="133"/>
    </location>
</feature>
<dbReference type="PRINTS" id="PR01036">
    <property type="entry name" value="TCRTETB"/>
</dbReference>
<evidence type="ECO:0000313" key="10">
    <source>
        <dbReference type="Proteomes" id="UP000295444"/>
    </source>
</evidence>
<evidence type="ECO:0000313" key="9">
    <source>
        <dbReference type="EMBL" id="TDP96347.1"/>
    </source>
</evidence>
<evidence type="ECO:0000256" key="4">
    <source>
        <dbReference type="ARBA" id="ARBA00022692"/>
    </source>
</evidence>
<feature type="transmembrane region" description="Helical" evidence="7">
    <location>
        <begin position="17"/>
        <end position="41"/>
    </location>
</feature>
<feature type="transmembrane region" description="Helical" evidence="7">
    <location>
        <begin position="171"/>
        <end position="195"/>
    </location>
</feature>
<keyword evidence="4 7" id="KW-0812">Transmembrane</keyword>
<dbReference type="InterPro" id="IPR036259">
    <property type="entry name" value="MFS_trans_sf"/>
</dbReference>
<accession>A0A4R6SAA9</accession>
<feature type="transmembrane region" description="Helical" evidence="7">
    <location>
        <begin position="234"/>
        <end position="252"/>
    </location>
</feature>
<dbReference type="InterPro" id="IPR011701">
    <property type="entry name" value="MFS"/>
</dbReference>
<keyword evidence="3" id="KW-1003">Cell membrane</keyword>
<dbReference type="InterPro" id="IPR020846">
    <property type="entry name" value="MFS_dom"/>
</dbReference>
<feature type="transmembrane region" description="Helical" evidence="7">
    <location>
        <begin position="339"/>
        <end position="359"/>
    </location>
</feature>
<evidence type="ECO:0000256" key="1">
    <source>
        <dbReference type="ARBA" id="ARBA00004651"/>
    </source>
</evidence>
<dbReference type="Proteomes" id="UP000295444">
    <property type="component" value="Unassembled WGS sequence"/>
</dbReference>
<name>A0A4R6SAA9_LABRH</name>
<keyword evidence="10" id="KW-1185">Reference proteome</keyword>
<evidence type="ECO:0000256" key="7">
    <source>
        <dbReference type="SAM" id="Phobius"/>
    </source>
</evidence>
<dbReference type="OrthoDB" id="4080117at2"/>
<comment type="caution">
    <text evidence="9">The sequence shown here is derived from an EMBL/GenBank/DDBJ whole genome shotgun (WGS) entry which is preliminary data.</text>
</comment>
<dbReference type="PANTHER" id="PTHR42718:SF46">
    <property type="entry name" value="BLR6921 PROTEIN"/>
    <property type="match status" value="1"/>
</dbReference>
<gene>
    <name evidence="9" type="ORF">EV186_104332</name>
</gene>
<evidence type="ECO:0000256" key="5">
    <source>
        <dbReference type="ARBA" id="ARBA00022989"/>
    </source>
</evidence>
<feature type="domain" description="Major facilitator superfamily (MFS) profile" evidence="8">
    <location>
        <begin position="19"/>
        <end position="470"/>
    </location>
</feature>
<keyword evidence="6 7" id="KW-0472">Membrane</keyword>
<proteinExistence type="predicted"/>
<dbReference type="Gene3D" id="1.20.1250.20">
    <property type="entry name" value="MFS general substrate transporter like domains"/>
    <property type="match status" value="1"/>
</dbReference>
<sequence>MTTTTEGQTRAPGTGRWLGLLVIALAQLVVALDATVLNIALPSAQHEIGFGDAARQWTITAYTLALAGCLLLGGRVADTIGHRKAFLIGLTAFGAASLLAGAAPTFGLLVTGRAIQGAAGALLIPSGLALLATTFPTPEERGKAFGVYGAVASSGGALGLLLGGSLTEYVSWRWCLFVNVVVIAIVLAVALRVLPTAPSRGRRTLDTPGAALASVALIGIVYACGRLSTHSADLAFWLPLGVGAVLLVAFVLRERRAADPLLPLSVVTDRRRAGAFLAVASSVIGVFGMFLVLTYYLQVVAHYTPLRTGVAFLPLSATLLLSAYLVAGRLAPKVRPWQLMVPGMLVAAAGLLLITRLGADPSYWRVILPGQVLVGLGIGCVFTPAIGAVTSGVEPRNAGVAAAAVNTANQAGSSIGTAVLNTVAVAVAAGSPQADGLRRLVDGYAAATAVAAGIIAVAAVVVFLLSRRTS</sequence>
<comment type="subcellular location">
    <subcellularLocation>
        <location evidence="1">Cell membrane</location>
        <topology evidence="1">Multi-pass membrane protein</topology>
    </subcellularLocation>
</comment>
<evidence type="ECO:0000259" key="8">
    <source>
        <dbReference type="PROSITE" id="PS50850"/>
    </source>
</evidence>
<evidence type="ECO:0000256" key="6">
    <source>
        <dbReference type="ARBA" id="ARBA00023136"/>
    </source>
</evidence>
<keyword evidence="5 7" id="KW-1133">Transmembrane helix</keyword>
<feature type="transmembrane region" description="Helical" evidence="7">
    <location>
        <begin position="85"/>
        <end position="108"/>
    </location>
</feature>
<dbReference type="AlphaFoldDB" id="A0A4R6SAA9"/>
<dbReference type="SUPFAM" id="SSF103473">
    <property type="entry name" value="MFS general substrate transporter"/>
    <property type="match status" value="1"/>
</dbReference>
<dbReference type="GO" id="GO:0022857">
    <property type="term" value="F:transmembrane transporter activity"/>
    <property type="evidence" value="ECO:0007669"/>
    <property type="project" value="InterPro"/>
</dbReference>
<evidence type="ECO:0000256" key="3">
    <source>
        <dbReference type="ARBA" id="ARBA00022475"/>
    </source>
</evidence>
<feature type="transmembrane region" description="Helical" evidence="7">
    <location>
        <begin position="309"/>
        <end position="327"/>
    </location>
</feature>
<dbReference type="GO" id="GO:0005886">
    <property type="term" value="C:plasma membrane"/>
    <property type="evidence" value="ECO:0007669"/>
    <property type="project" value="UniProtKB-SubCell"/>
</dbReference>
<dbReference type="EMBL" id="SNXZ01000004">
    <property type="protein sequence ID" value="TDP96347.1"/>
    <property type="molecule type" value="Genomic_DNA"/>
</dbReference>
<evidence type="ECO:0000256" key="2">
    <source>
        <dbReference type="ARBA" id="ARBA00022448"/>
    </source>
</evidence>
<protein>
    <submittedName>
        <fullName evidence="9">EmrB/QacA subfamily drug resistance transporter</fullName>
    </submittedName>
</protein>
<feature type="transmembrane region" description="Helical" evidence="7">
    <location>
        <begin position="207"/>
        <end position="228"/>
    </location>
</feature>
<feature type="transmembrane region" description="Helical" evidence="7">
    <location>
        <begin position="145"/>
        <end position="165"/>
    </location>
</feature>
<dbReference type="RefSeq" id="WP_133851710.1">
    <property type="nucleotide sequence ID" value="NZ_SNXZ01000004.1"/>
</dbReference>